<evidence type="ECO:0000313" key="2">
    <source>
        <dbReference type="EMBL" id="PKU47641.1"/>
    </source>
</evidence>
<dbReference type="AlphaFoldDB" id="A0A2I0UNQ1"/>
<gene>
    <name evidence="2" type="ORF">llap_2033</name>
</gene>
<dbReference type="OrthoDB" id="205662at2759"/>
<name>A0A2I0UNQ1_LIMLA</name>
<protein>
    <submittedName>
        <fullName evidence="2">Cytoskeleton-associated protein 5-like</fullName>
    </submittedName>
</protein>
<evidence type="ECO:0000256" key="1">
    <source>
        <dbReference type="SAM" id="MobiDB-lite"/>
    </source>
</evidence>
<reference evidence="3" key="1">
    <citation type="submission" date="2017-11" db="EMBL/GenBank/DDBJ databases">
        <authorList>
            <person name="Lima N.C."/>
            <person name="Parody-Merino A.M."/>
            <person name="Battley P.F."/>
            <person name="Fidler A.E."/>
            <person name="Prosdocimi F."/>
        </authorList>
    </citation>
    <scope>NUCLEOTIDE SEQUENCE [LARGE SCALE GENOMIC DNA]</scope>
</reference>
<sequence length="249" mass="28077">MKKGEIPCQVLVRLLSWKRKETKLQVMKKKGNTITLLALKGDFSRISSQIVLESVVEMEKKLAQEASVEVLKDVMNNLFTLMLDFLDEDLGEDQKFMQSINVLMKSVLEKSDQVTISTMNLDEILLDNHMLMKALSVETEAVHKLLLWTLKTLLHNLCKLKGVNILDHLTLIEDAAGSEVEAYLQKTSYAKQSLAIIQTEQDTRENLPPPPLGTYPEVEASPLRSMGIPAGTIKENENLEDEDTILELN</sequence>
<feature type="region of interest" description="Disordered" evidence="1">
    <location>
        <begin position="200"/>
        <end position="249"/>
    </location>
</feature>
<reference evidence="3" key="2">
    <citation type="submission" date="2017-12" db="EMBL/GenBank/DDBJ databases">
        <title>Genome sequence of the Bar-tailed Godwit (Limosa lapponica baueri).</title>
        <authorList>
            <person name="Lima N.C.B."/>
            <person name="Parody-Merino A.M."/>
            <person name="Battley P.F."/>
            <person name="Fidler A.E."/>
            <person name="Prosdocimi F."/>
        </authorList>
    </citation>
    <scope>NUCLEOTIDE SEQUENCE [LARGE SCALE GENOMIC DNA]</scope>
</reference>
<dbReference type="Proteomes" id="UP000233556">
    <property type="component" value="Unassembled WGS sequence"/>
</dbReference>
<proteinExistence type="predicted"/>
<accession>A0A2I0UNQ1</accession>
<keyword evidence="3" id="KW-1185">Reference proteome</keyword>
<evidence type="ECO:0000313" key="3">
    <source>
        <dbReference type="Proteomes" id="UP000233556"/>
    </source>
</evidence>
<organism evidence="2 3">
    <name type="scientific">Limosa lapponica baueri</name>
    <dbReference type="NCBI Taxonomy" id="1758121"/>
    <lineage>
        <taxon>Eukaryota</taxon>
        <taxon>Metazoa</taxon>
        <taxon>Chordata</taxon>
        <taxon>Craniata</taxon>
        <taxon>Vertebrata</taxon>
        <taxon>Euteleostomi</taxon>
        <taxon>Archelosauria</taxon>
        <taxon>Archosauria</taxon>
        <taxon>Dinosauria</taxon>
        <taxon>Saurischia</taxon>
        <taxon>Theropoda</taxon>
        <taxon>Coelurosauria</taxon>
        <taxon>Aves</taxon>
        <taxon>Neognathae</taxon>
        <taxon>Neoaves</taxon>
        <taxon>Charadriiformes</taxon>
        <taxon>Scolopacidae</taxon>
        <taxon>Limosa</taxon>
    </lineage>
</organism>
<dbReference type="EMBL" id="KZ505673">
    <property type="protein sequence ID" value="PKU47641.1"/>
    <property type="molecule type" value="Genomic_DNA"/>
</dbReference>
<feature type="compositionally biased region" description="Acidic residues" evidence="1">
    <location>
        <begin position="238"/>
        <end position="249"/>
    </location>
</feature>